<gene>
    <name evidence="2" type="ORF">C7B43_19750</name>
</gene>
<name>A0A2T2WNL8_9FIRM</name>
<keyword evidence="1" id="KW-0732">Signal</keyword>
<evidence type="ECO:0000313" key="3">
    <source>
        <dbReference type="Proteomes" id="UP000242699"/>
    </source>
</evidence>
<feature type="signal peptide" evidence="1">
    <location>
        <begin position="1"/>
        <end position="26"/>
    </location>
</feature>
<dbReference type="AlphaFoldDB" id="A0A2T2WNL8"/>
<feature type="chain" id="PRO_5015555505" evidence="1">
    <location>
        <begin position="27"/>
        <end position="272"/>
    </location>
</feature>
<comment type="caution">
    <text evidence="2">The sequence shown here is derived from an EMBL/GenBank/DDBJ whole genome shotgun (WGS) entry which is preliminary data.</text>
</comment>
<reference evidence="2 3" key="1">
    <citation type="journal article" date="2014" name="BMC Genomics">
        <title>Comparison of environmental and isolate Sulfobacillus genomes reveals diverse carbon, sulfur, nitrogen, and hydrogen metabolisms.</title>
        <authorList>
            <person name="Justice N.B."/>
            <person name="Norman A."/>
            <person name="Brown C.T."/>
            <person name="Singh A."/>
            <person name="Thomas B.C."/>
            <person name="Banfield J.F."/>
        </authorList>
    </citation>
    <scope>NUCLEOTIDE SEQUENCE [LARGE SCALE GENOMIC DNA]</scope>
    <source>
        <strain evidence="2">AMDSBA1</strain>
    </source>
</reference>
<evidence type="ECO:0000313" key="2">
    <source>
        <dbReference type="EMBL" id="PSR23839.1"/>
    </source>
</evidence>
<protein>
    <submittedName>
        <fullName evidence="2">Uncharacterized protein</fullName>
    </submittedName>
</protein>
<dbReference type="Proteomes" id="UP000242699">
    <property type="component" value="Unassembled WGS sequence"/>
</dbReference>
<evidence type="ECO:0000256" key="1">
    <source>
        <dbReference type="SAM" id="SignalP"/>
    </source>
</evidence>
<accession>A0A2T2WNL8</accession>
<dbReference type="EMBL" id="PXYT01000089">
    <property type="protein sequence ID" value="PSR23839.1"/>
    <property type="molecule type" value="Genomic_DNA"/>
</dbReference>
<proteinExistence type="predicted"/>
<organism evidence="2 3">
    <name type="scientific">Sulfobacillus benefaciens</name>
    <dbReference type="NCBI Taxonomy" id="453960"/>
    <lineage>
        <taxon>Bacteria</taxon>
        <taxon>Bacillati</taxon>
        <taxon>Bacillota</taxon>
        <taxon>Clostridia</taxon>
        <taxon>Eubacteriales</taxon>
        <taxon>Clostridiales Family XVII. Incertae Sedis</taxon>
        <taxon>Sulfobacillus</taxon>
    </lineage>
</organism>
<sequence>MKVTMLSLMASIPLITLSVGSVPAFAQSPAHVSQRTSASSIASGTPDHTINNWHVVFKRPAITNPKTLYYDAIHHRTLKQAPPFQVHGTWTKAGHTKPVHPPTAYTTQWVGSFTNSSGTTKNEYVTTAFAKGNTTTYDGTGSIAGTGWDSSNGVEAYARIYWNKYTINGDLETKLTKVTGGWHVYDATEYVRNERVSYGADGWTMDKGPYVDQASTGHNPEPSLTFAYTPPSSWVPISMKSTTLKRLFGTVTTATVVRGTDSWGMSLTVEYN</sequence>